<evidence type="ECO:0000313" key="9">
    <source>
        <dbReference type="Proteomes" id="UP000236291"/>
    </source>
</evidence>
<dbReference type="AlphaFoldDB" id="A0A2K3LIG4"/>
<dbReference type="GO" id="GO:0005634">
    <property type="term" value="C:nucleus"/>
    <property type="evidence" value="ECO:0007669"/>
    <property type="project" value="UniProtKB-SubCell"/>
</dbReference>
<dbReference type="EMBL" id="ASHM01033908">
    <property type="protein sequence ID" value="PNX78324.1"/>
    <property type="molecule type" value="Genomic_DNA"/>
</dbReference>
<dbReference type="GO" id="GO:0009788">
    <property type="term" value="P:negative regulation of abscisic acid-activated signaling pathway"/>
    <property type="evidence" value="ECO:0007669"/>
    <property type="project" value="InterPro"/>
</dbReference>
<proteinExistence type="predicted"/>
<reference evidence="8 9" key="2">
    <citation type="journal article" date="2017" name="Front. Plant Sci.">
        <title>Gene Classification and Mining of Molecular Markers Useful in Red Clover (Trifolium pratense) Breeding.</title>
        <authorList>
            <person name="Istvanek J."/>
            <person name="Dluhosova J."/>
            <person name="Dluhos P."/>
            <person name="Patkova L."/>
            <person name="Nedelnik J."/>
            <person name="Repkova J."/>
        </authorList>
    </citation>
    <scope>NUCLEOTIDE SEQUENCE [LARGE SCALE GENOMIC DNA]</scope>
    <source>
        <strain evidence="9">cv. Tatra</strain>
        <tissue evidence="8">Young leaves</tissue>
    </source>
</reference>
<dbReference type="Proteomes" id="UP000236291">
    <property type="component" value="Unassembled WGS sequence"/>
</dbReference>
<dbReference type="PANTHER" id="PTHR47287:SF15">
    <property type="entry name" value="ZINC FINGER PROTEIN 3-LIKE"/>
    <property type="match status" value="1"/>
</dbReference>
<comment type="subcellular location">
    <subcellularLocation>
        <location evidence="1">Nucleus</location>
    </subcellularLocation>
</comment>
<dbReference type="InterPro" id="IPR013087">
    <property type="entry name" value="Znf_C2H2_type"/>
</dbReference>
<keyword evidence="2" id="KW-0479">Metal-binding</keyword>
<keyword evidence="5" id="KW-0539">Nucleus</keyword>
<dbReference type="InterPro" id="IPR036236">
    <property type="entry name" value="Znf_C2H2_sf"/>
</dbReference>
<dbReference type="GO" id="GO:0008270">
    <property type="term" value="F:zinc ion binding"/>
    <property type="evidence" value="ECO:0007669"/>
    <property type="project" value="UniProtKB-KW"/>
</dbReference>
<dbReference type="PROSITE" id="PS50157">
    <property type="entry name" value="ZINC_FINGER_C2H2_2"/>
    <property type="match status" value="1"/>
</dbReference>
<evidence type="ECO:0000256" key="3">
    <source>
        <dbReference type="ARBA" id="ARBA00022771"/>
    </source>
</evidence>
<evidence type="ECO:0000256" key="1">
    <source>
        <dbReference type="ARBA" id="ARBA00004123"/>
    </source>
</evidence>
<protein>
    <submittedName>
        <fullName evidence="8">Zinc finger protein</fullName>
    </submittedName>
</protein>
<evidence type="ECO:0000313" key="8">
    <source>
        <dbReference type="EMBL" id="PNX78324.1"/>
    </source>
</evidence>
<dbReference type="PROSITE" id="PS00028">
    <property type="entry name" value="ZINC_FINGER_C2H2_1"/>
    <property type="match status" value="1"/>
</dbReference>
<reference evidence="8 9" key="1">
    <citation type="journal article" date="2014" name="Am. J. Bot.">
        <title>Genome assembly and annotation for red clover (Trifolium pratense; Fabaceae).</title>
        <authorList>
            <person name="Istvanek J."/>
            <person name="Jaros M."/>
            <person name="Krenek A."/>
            <person name="Repkova J."/>
        </authorList>
    </citation>
    <scope>NUCLEOTIDE SEQUENCE [LARGE SCALE GENOMIC DNA]</scope>
    <source>
        <strain evidence="9">cv. Tatra</strain>
        <tissue evidence="8">Young leaves</tissue>
    </source>
</reference>
<evidence type="ECO:0000256" key="5">
    <source>
        <dbReference type="ARBA" id="ARBA00023242"/>
    </source>
</evidence>
<accession>A0A2K3LIG4</accession>
<keyword evidence="3 6" id="KW-0863">Zinc-finger</keyword>
<evidence type="ECO:0000256" key="6">
    <source>
        <dbReference type="PROSITE-ProRule" id="PRU00042"/>
    </source>
</evidence>
<dbReference type="InterPro" id="IPR044246">
    <property type="entry name" value="ZFP3-like"/>
</dbReference>
<name>A0A2K3LIG4_TRIPR</name>
<organism evidence="8 9">
    <name type="scientific">Trifolium pratense</name>
    <name type="common">Red clover</name>
    <dbReference type="NCBI Taxonomy" id="57577"/>
    <lineage>
        <taxon>Eukaryota</taxon>
        <taxon>Viridiplantae</taxon>
        <taxon>Streptophyta</taxon>
        <taxon>Embryophyta</taxon>
        <taxon>Tracheophyta</taxon>
        <taxon>Spermatophyta</taxon>
        <taxon>Magnoliopsida</taxon>
        <taxon>eudicotyledons</taxon>
        <taxon>Gunneridae</taxon>
        <taxon>Pentapetalae</taxon>
        <taxon>rosids</taxon>
        <taxon>fabids</taxon>
        <taxon>Fabales</taxon>
        <taxon>Fabaceae</taxon>
        <taxon>Papilionoideae</taxon>
        <taxon>50 kb inversion clade</taxon>
        <taxon>NPAAA clade</taxon>
        <taxon>Hologalegina</taxon>
        <taxon>IRL clade</taxon>
        <taxon>Trifolieae</taxon>
        <taxon>Trifolium</taxon>
    </lineage>
</organism>
<keyword evidence="4" id="KW-0862">Zinc</keyword>
<evidence type="ECO:0000259" key="7">
    <source>
        <dbReference type="PROSITE" id="PS50157"/>
    </source>
</evidence>
<sequence length="202" mass="23103">MCNTKRDANKGKEKVNEEPIVNFKTMEIQNNDNKRKAIVLVESDVDGGEKESTKSSKEMSPFLLFGFIIDPNNGIKHAYSCNFCSRKFISPQALGGHQNCHRQEKRLKKMIEDMNNDWINYLNGNQGLISQNTIIPYHGGYGYQYNEIINEVDQGIVSQQITMTEIYYGSTSNMGADCDDAEHEDKETEKEEEFKIDLTLKL</sequence>
<evidence type="ECO:0000256" key="2">
    <source>
        <dbReference type="ARBA" id="ARBA00022723"/>
    </source>
</evidence>
<dbReference type="PANTHER" id="PTHR47287">
    <property type="entry name" value="C2H2 AND C2HC ZINC FINGERS SUPERFAMILY PROTEIN"/>
    <property type="match status" value="1"/>
</dbReference>
<evidence type="ECO:0000256" key="4">
    <source>
        <dbReference type="ARBA" id="ARBA00022833"/>
    </source>
</evidence>
<feature type="domain" description="C2H2-type" evidence="7">
    <location>
        <begin position="79"/>
        <end position="106"/>
    </location>
</feature>
<dbReference type="Gene3D" id="3.30.160.60">
    <property type="entry name" value="Classic Zinc Finger"/>
    <property type="match status" value="1"/>
</dbReference>
<dbReference type="STRING" id="57577.A0A2K3LIG4"/>
<gene>
    <name evidence="8" type="ORF">L195_g034301</name>
</gene>
<comment type="caution">
    <text evidence="8">The sequence shown here is derived from an EMBL/GenBank/DDBJ whole genome shotgun (WGS) entry which is preliminary data.</text>
</comment>
<dbReference type="SUPFAM" id="SSF57667">
    <property type="entry name" value="beta-beta-alpha zinc fingers"/>
    <property type="match status" value="1"/>
</dbReference>